<gene>
    <name evidence="1" type="ORF">DI586_01580</name>
</gene>
<sequence length="295" mass="31946">MFSKAGYENAVKYPNTDTSMFQSNFWINLDKGCAERCDQNIILNTTPFAKHVDKSLIQLPTYDVGISKTSSDLKERFAVLAIGSNSSPDIMIKKLKNIGGEFLLAQAQIENHAVVHAACIGVAGTVPATIMPNQDTTTDVTISFLTAEQATALTGTEWNYDVVQSGFAPSLRQGTGIPVIDGALMYVSPWGALTIDQQNPLALKDVPSSTELAKLQSIGAMGFIADILGENSIQKLFDSFPGDTPDKEEKRLKAIFEIQKRNALPATIQGQQAWAASIGPKYEALGHSFPAIRYT</sequence>
<accession>A0A2W5FQ38</accession>
<evidence type="ECO:0000313" key="1">
    <source>
        <dbReference type="EMBL" id="PZP57073.1"/>
    </source>
</evidence>
<name>A0A2W5FQ38_9BACT</name>
<reference evidence="1 2" key="1">
    <citation type="submission" date="2017-08" db="EMBL/GenBank/DDBJ databases">
        <title>Infants hospitalized years apart are colonized by the same room-sourced microbial strains.</title>
        <authorList>
            <person name="Brooks B."/>
            <person name="Olm M.R."/>
            <person name="Firek B.A."/>
            <person name="Baker R."/>
            <person name="Thomas B.C."/>
            <person name="Morowitz M.J."/>
            <person name="Banfield J.F."/>
        </authorList>
    </citation>
    <scope>NUCLEOTIDE SEQUENCE [LARGE SCALE GENOMIC DNA]</scope>
    <source>
        <strain evidence="1">S2_006_000_R2_64</strain>
    </source>
</reference>
<comment type="caution">
    <text evidence="1">The sequence shown here is derived from an EMBL/GenBank/DDBJ whole genome shotgun (WGS) entry which is preliminary data.</text>
</comment>
<dbReference type="EMBL" id="QFOT01000008">
    <property type="protein sequence ID" value="PZP57073.1"/>
    <property type="molecule type" value="Genomic_DNA"/>
</dbReference>
<dbReference type="Proteomes" id="UP000249739">
    <property type="component" value="Unassembled WGS sequence"/>
</dbReference>
<dbReference type="AlphaFoldDB" id="A0A2W5FQ38"/>
<evidence type="ECO:0000313" key="2">
    <source>
        <dbReference type="Proteomes" id="UP000249739"/>
    </source>
</evidence>
<protein>
    <submittedName>
        <fullName evidence="1">Uncharacterized protein</fullName>
    </submittedName>
</protein>
<organism evidence="1 2">
    <name type="scientific">Micavibrio aeruginosavorus</name>
    <dbReference type="NCBI Taxonomy" id="349221"/>
    <lineage>
        <taxon>Bacteria</taxon>
        <taxon>Pseudomonadati</taxon>
        <taxon>Bdellovibrionota</taxon>
        <taxon>Bdellovibrionia</taxon>
        <taxon>Bdellovibrionales</taxon>
        <taxon>Pseudobdellovibrionaceae</taxon>
        <taxon>Micavibrio</taxon>
    </lineage>
</organism>
<proteinExistence type="predicted"/>